<name>A0ABX2AIQ0_9BACT</name>
<dbReference type="InterPro" id="IPR026444">
    <property type="entry name" value="Secre_tail"/>
</dbReference>
<dbReference type="NCBIfam" id="TIGR04183">
    <property type="entry name" value="Por_Secre_tail"/>
    <property type="match status" value="1"/>
</dbReference>
<accession>A0ABX2AIQ0</accession>
<evidence type="ECO:0000313" key="2">
    <source>
        <dbReference type="EMBL" id="NPD90804.1"/>
    </source>
</evidence>
<reference evidence="2 3" key="1">
    <citation type="submission" date="2020-05" db="EMBL/GenBank/DDBJ databases">
        <title>Distinct polysaccharide utilization as determinants for interspecies competition between intestinal Prevotella spp.</title>
        <authorList>
            <person name="Galvez E.J.C."/>
            <person name="Iljazovic A."/>
            <person name="Strowig T."/>
        </authorList>
    </citation>
    <scope>NUCLEOTIDE SEQUENCE [LARGE SCALE GENOMIC DNA]</scope>
    <source>
        <strain evidence="2 3">PMUR</strain>
    </source>
</reference>
<protein>
    <submittedName>
        <fullName evidence="2">T9SS type A sorting domain-containing protein</fullName>
    </submittedName>
</protein>
<comment type="caution">
    <text evidence="2">The sequence shown here is derived from an EMBL/GenBank/DDBJ whole genome shotgun (WGS) entry which is preliminary data.</text>
</comment>
<sequence length="416" mass="44437">MKKTIITLIMSCAVSVSYAQLKVFQNGNVLLNSDCDTAKSALSIACEGEKNYTIRSRTDMNGINCVVDGNSLNWGFGGDFLTFCDNTNFSVGVKGEIRSQGFLERTCGRAFGVIGSAGFATSGWNYGVFGRLDGTTSGAAVYGTTDKTENGIGLKKRYAGYFNGEVGISGNLKVNGSIDGVLIGMAVEQEGETRMNARAGNETAMETETVHDKLTGISAVAYRHQLPAKAPAMAGDTTQTVRGIGAIEAQNLSKTHYALSAEQLEAVYPDLVYTKEDGTKAINYMELIPLLVQSIGELSAKIEQLENPSGRQATPKQQAATACISNSSISEASLSQNKPNPFVTSTDIKVNIPTSANTAMLNIYDLSGKQIKGIQVNERGEHSIYVTSEGLAPGMYIYSLIIDGKLIDTKRMVVTQ</sequence>
<feature type="signal peptide" evidence="1">
    <location>
        <begin position="1"/>
        <end position="19"/>
    </location>
</feature>
<keyword evidence="3" id="KW-1185">Reference proteome</keyword>
<keyword evidence="1" id="KW-0732">Signal</keyword>
<dbReference type="EMBL" id="JABKKF010000001">
    <property type="protein sequence ID" value="NPD90804.1"/>
    <property type="molecule type" value="Genomic_DNA"/>
</dbReference>
<evidence type="ECO:0000313" key="3">
    <source>
        <dbReference type="Proteomes" id="UP000714420"/>
    </source>
</evidence>
<evidence type="ECO:0000256" key="1">
    <source>
        <dbReference type="SAM" id="SignalP"/>
    </source>
</evidence>
<proteinExistence type="predicted"/>
<feature type="chain" id="PRO_5046600535" evidence="1">
    <location>
        <begin position="20"/>
        <end position="416"/>
    </location>
</feature>
<dbReference type="RefSeq" id="WP_172272041.1">
    <property type="nucleotide sequence ID" value="NZ_JABKKF010000001.1"/>
</dbReference>
<gene>
    <name evidence="2" type="ORF">HPS56_00260</name>
</gene>
<organism evidence="2 3">
    <name type="scientific">Xylanibacter muris</name>
    <dbReference type="NCBI Taxonomy" id="2736290"/>
    <lineage>
        <taxon>Bacteria</taxon>
        <taxon>Pseudomonadati</taxon>
        <taxon>Bacteroidota</taxon>
        <taxon>Bacteroidia</taxon>
        <taxon>Bacteroidales</taxon>
        <taxon>Prevotellaceae</taxon>
        <taxon>Xylanibacter</taxon>
    </lineage>
</organism>
<dbReference type="Proteomes" id="UP000714420">
    <property type="component" value="Unassembled WGS sequence"/>
</dbReference>